<evidence type="ECO:0000259" key="2">
    <source>
        <dbReference type="Pfam" id="PF22659"/>
    </source>
</evidence>
<evidence type="ECO:0000313" key="4">
    <source>
        <dbReference type="Proteomes" id="UP001597544"/>
    </source>
</evidence>
<dbReference type="InterPro" id="IPR058998">
    <property type="entry name" value="YycE-like_N"/>
</dbReference>
<name>A0ABW5ILM0_9BACT</name>
<keyword evidence="4" id="KW-1185">Reference proteome</keyword>
<dbReference type="Pfam" id="PF22659">
    <property type="entry name" value="YycE-like_C"/>
    <property type="match status" value="1"/>
</dbReference>
<reference evidence="4" key="1">
    <citation type="journal article" date="2019" name="Int. J. Syst. Evol. Microbiol.">
        <title>The Global Catalogue of Microorganisms (GCM) 10K type strain sequencing project: providing services to taxonomists for standard genome sequencing and annotation.</title>
        <authorList>
            <consortium name="The Broad Institute Genomics Platform"/>
            <consortium name="The Broad Institute Genome Sequencing Center for Infectious Disease"/>
            <person name="Wu L."/>
            <person name="Ma J."/>
        </authorList>
    </citation>
    <scope>NUCLEOTIDE SEQUENCE [LARGE SCALE GENOMIC DNA]</scope>
    <source>
        <strain evidence="4">KCTC 42498</strain>
    </source>
</reference>
<dbReference type="InterPro" id="IPR058997">
    <property type="entry name" value="YycE-like_C"/>
</dbReference>
<feature type="domain" description="YycE-like N-terminal" evidence="1">
    <location>
        <begin position="14"/>
        <end position="65"/>
    </location>
</feature>
<proteinExistence type="predicted"/>
<dbReference type="InterPro" id="IPR029068">
    <property type="entry name" value="Glyas_Bleomycin-R_OHBP_Dase"/>
</dbReference>
<evidence type="ECO:0000259" key="1">
    <source>
        <dbReference type="Pfam" id="PF22658"/>
    </source>
</evidence>
<dbReference type="RefSeq" id="WP_377507392.1">
    <property type="nucleotide sequence ID" value="NZ_JBHULU010000015.1"/>
</dbReference>
<dbReference type="Pfam" id="PF22658">
    <property type="entry name" value="YycE-like_N"/>
    <property type="match status" value="1"/>
</dbReference>
<dbReference type="SUPFAM" id="SSF54593">
    <property type="entry name" value="Glyoxalase/Bleomycin resistance protein/Dihydroxybiphenyl dioxygenase"/>
    <property type="match status" value="1"/>
</dbReference>
<dbReference type="Gene3D" id="3.10.180.10">
    <property type="entry name" value="2,3-Dihydroxybiphenyl 1,2-Dioxygenase, domain 1"/>
    <property type="match status" value="1"/>
</dbReference>
<dbReference type="EMBL" id="JBHULU010000015">
    <property type="protein sequence ID" value="MFD2514559.1"/>
    <property type="molecule type" value="Genomic_DNA"/>
</dbReference>
<feature type="domain" description="YycE-like C-terminal" evidence="2">
    <location>
        <begin position="79"/>
        <end position="132"/>
    </location>
</feature>
<sequence>MENVWPEDLPVAQVRIARPTDKLREVESFYCDGVGLKKLGSFEKHAGFDGVMIGLPGLPYHLEFTRHEDGSPGPAPSKENLLVLYIPDQKSILRIAERLAQMGYPEVVPENPYWKLKGALTIEDPDGWRLVLVPTAGIN</sequence>
<gene>
    <name evidence="3" type="ORF">ACFSRY_11840</name>
</gene>
<accession>A0ABW5ILM0</accession>
<comment type="caution">
    <text evidence="3">The sequence shown here is derived from an EMBL/GenBank/DDBJ whole genome shotgun (WGS) entry which is preliminary data.</text>
</comment>
<dbReference type="CDD" id="cd06587">
    <property type="entry name" value="VOC"/>
    <property type="match status" value="1"/>
</dbReference>
<evidence type="ECO:0000313" key="3">
    <source>
        <dbReference type="EMBL" id="MFD2514559.1"/>
    </source>
</evidence>
<protein>
    <submittedName>
        <fullName evidence="3">VOC family protein</fullName>
    </submittedName>
</protein>
<dbReference type="Proteomes" id="UP001597544">
    <property type="component" value="Unassembled WGS sequence"/>
</dbReference>
<organism evidence="3 4">
    <name type="scientific">Pontibacter locisalis</name>
    <dbReference type="NCBI Taxonomy" id="1719035"/>
    <lineage>
        <taxon>Bacteria</taxon>
        <taxon>Pseudomonadati</taxon>
        <taxon>Bacteroidota</taxon>
        <taxon>Cytophagia</taxon>
        <taxon>Cytophagales</taxon>
        <taxon>Hymenobacteraceae</taxon>
        <taxon>Pontibacter</taxon>
    </lineage>
</organism>